<evidence type="ECO:0000313" key="2">
    <source>
        <dbReference type="EMBL" id="PYE79164.1"/>
    </source>
</evidence>
<proteinExistence type="predicted"/>
<dbReference type="EMBL" id="QJTC01000003">
    <property type="protein sequence ID" value="PYE79164.1"/>
    <property type="molecule type" value="Genomic_DNA"/>
</dbReference>
<comment type="caution">
    <text evidence="2">The sequence shown here is derived from an EMBL/GenBank/DDBJ whole genome shotgun (WGS) entry which is preliminary data.</text>
</comment>
<feature type="transmembrane region" description="Helical" evidence="1">
    <location>
        <begin position="29"/>
        <end position="46"/>
    </location>
</feature>
<accession>A0A318SP63</accession>
<dbReference type="Proteomes" id="UP000247540">
    <property type="component" value="Unassembled WGS sequence"/>
</dbReference>
<gene>
    <name evidence="2" type="ORF">DFQ15_103152</name>
</gene>
<reference evidence="2 3" key="1">
    <citation type="submission" date="2018-06" db="EMBL/GenBank/DDBJ databases">
        <title>Genomic Encyclopedia of Type Strains, Phase III (KMG-III): the genomes of soil and plant-associated and newly described type strains.</title>
        <authorList>
            <person name="Whitman W."/>
        </authorList>
    </citation>
    <scope>NUCLEOTIDE SEQUENCE [LARGE SCALE GENOMIC DNA]</scope>
    <source>
        <strain evidence="2 3">CECT 7646</strain>
    </source>
</reference>
<dbReference type="InterPro" id="IPR037185">
    <property type="entry name" value="EmrE-like"/>
</dbReference>
<dbReference type="SUPFAM" id="SSF103481">
    <property type="entry name" value="Multidrug resistance efflux transporter EmrE"/>
    <property type="match status" value="1"/>
</dbReference>
<keyword evidence="3" id="KW-1185">Reference proteome</keyword>
<name>A0A318SP63_9BURK</name>
<keyword evidence="1" id="KW-1133">Transmembrane helix</keyword>
<sequence>MPCLYAQIGFAVLAGWLLFDHVPDRTSVAGILLIAACGAMGAWLTVRESRIVVQPAEG</sequence>
<evidence type="ECO:0008006" key="4">
    <source>
        <dbReference type="Google" id="ProtNLM"/>
    </source>
</evidence>
<organism evidence="2 3">
    <name type="scientific">Xylophilus ampelinus</name>
    <dbReference type="NCBI Taxonomy" id="54067"/>
    <lineage>
        <taxon>Bacteria</taxon>
        <taxon>Pseudomonadati</taxon>
        <taxon>Pseudomonadota</taxon>
        <taxon>Betaproteobacteria</taxon>
        <taxon>Burkholderiales</taxon>
        <taxon>Xylophilus</taxon>
    </lineage>
</organism>
<protein>
    <recommendedName>
        <fullName evidence="4">EamA-like transporter family protein</fullName>
    </recommendedName>
</protein>
<keyword evidence="1" id="KW-0812">Transmembrane</keyword>
<keyword evidence="1" id="KW-0472">Membrane</keyword>
<dbReference type="AlphaFoldDB" id="A0A318SP63"/>
<evidence type="ECO:0000313" key="3">
    <source>
        <dbReference type="Proteomes" id="UP000247540"/>
    </source>
</evidence>
<evidence type="ECO:0000256" key="1">
    <source>
        <dbReference type="SAM" id="Phobius"/>
    </source>
</evidence>